<dbReference type="GO" id="GO:0004566">
    <property type="term" value="F:beta-glucuronidase activity"/>
    <property type="evidence" value="ECO:0007669"/>
    <property type="project" value="UniProtKB-EC"/>
</dbReference>
<feature type="domain" description="Glycoside hydrolase family 2 immunoglobulin-like beta-sandwich" evidence="7">
    <location>
        <begin position="197"/>
        <end position="276"/>
    </location>
</feature>
<protein>
    <recommendedName>
        <fullName evidence="3">Beta-glucuronidase</fullName>
        <ecNumber evidence="2">3.2.1.31</ecNumber>
    </recommendedName>
</protein>
<dbReference type="SUPFAM" id="SSF49785">
    <property type="entry name" value="Galactose-binding domain-like"/>
    <property type="match status" value="1"/>
</dbReference>
<dbReference type="Proteomes" id="UP000199225">
    <property type="component" value="Unassembled WGS sequence"/>
</dbReference>
<dbReference type="GO" id="GO:0030246">
    <property type="term" value="F:carbohydrate binding"/>
    <property type="evidence" value="ECO:0007669"/>
    <property type="project" value="TreeGrafter"/>
</dbReference>
<dbReference type="PRINTS" id="PR00132">
    <property type="entry name" value="GLHYDRLASE2"/>
</dbReference>
<feature type="domain" description="Glycoside hydrolase family 2 catalytic" evidence="8">
    <location>
        <begin position="278"/>
        <end position="593"/>
    </location>
</feature>
<evidence type="ECO:0000256" key="6">
    <source>
        <dbReference type="RuleBase" id="RU361154"/>
    </source>
</evidence>
<dbReference type="InterPro" id="IPR013783">
    <property type="entry name" value="Ig-like_fold"/>
</dbReference>
<gene>
    <name evidence="10" type="ORF">SAMN04490247_1070</name>
</gene>
<dbReference type="FunFam" id="3.20.20.80:FF:000080">
    <property type="entry name" value="Beta-glucuronidase UidA"/>
    <property type="match status" value="1"/>
</dbReference>
<dbReference type="AlphaFoldDB" id="A0A1G8RJF4"/>
<dbReference type="Pfam" id="PF02836">
    <property type="entry name" value="Glyco_hydro_2_C"/>
    <property type="match status" value="1"/>
</dbReference>
<sequence length="606" mass="69325">MLYPITTETRGTIDLNGIWDFKLDTAQTLTESWKNKPLEDTMEMAVPTSYNDVGVVDEIRNHVGWVWYEREFQVPRYMKEERLVLRFGSATHEANVYVNGEKVTEHKGGFLPFEAEINDYVTSGKNRLTVAVNNILDETTLPVGNYKEEEYEGLGKVVSNEPNFDFFNYAGLHRPVKIYSTPHTYTKDITIIPDIEGSDGKVKYDVETEGIAGDAKIQVLDEEDRVVTGGEGLSGEVTIKNANLWEPMDAYLYTLRVELYEGGELVDQYDQPFGVRTVEVAHNEFLINGKPFYFKGFGKHEDTYIHGRGFDEAANVLDFNLMKWIGANSFRTAHYPYSEEMMRLADRQGIVVIDETPAVGIHLNFSVSLLGGAERRETFKEIGTFEHHQQVIRDLVARDKNHPSVVMWSIANEPASNEEGADEYFKPLIDLAKEVDPQTRPTTIVNILMAPPGECKISPYVDVISINRYYGWYVYGGNLEVAKVKLKEELDKWAELHPGKPVIMTEYGADTISGFHAIDPIMFTEEYQEMFLEANHEVFDESENFIGEHIWNFADFETSPGVIRVQGNKKGIFSRERQPKAAAYYMKERWKGIPHYHYKSQKEKVK</sequence>
<dbReference type="PROSITE" id="PS00608">
    <property type="entry name" value="GLYCOSYL_HYDROL_F2_2"/>
    <property type="match status" value="1"/>
</dbReference>
<dbReference type="InterPro" id="IPR006102">
    <property type="entry name" value="Ig-like_GH2"/>
</dbReference>
<dbReference type="GO" id="GO:0005975">
    <property type="term" value="P:carbohydrate metabolic process"/>
    <property type="evidence" value="ECO:0007669"/>
    <property type="project" value="InterPro"/>
</dbReference>
<name>A0A1G8RJF4_9BACI</name>
<dbReference type="EMBL" id="FNEV01000002">
    <property type="protein sequence ID" value="SDJ17069.1"/>
    <property type="molecule type" value="Genomic_DNA"/>
</dbReference>
<dbReference type="Gene3D" id="3.20.20.80">
    <property type="entry name" value="Glycosidases"/>
    <property type="match status" value="1"/>
</dbReference>
<dbReference type="Gene3D" id="2.60.120.260">
    <property type="entry name" value="Galactose-binding domain-like"/>
    <property type="match status" value="1"/>
</dbReference>
<evidence type="ECO:0000313" key="10">
    <source>
        <dbReference type="EMBL" id="SDJ17069.1"/>
    </source>
</evidence>
<dbReference type="InterPro" id="IPR023230">
    <property type="entry name" value="Glyco_hydro_2_CS"/>
</dbReference>
<organism evidence="10 11">
    <name type="scientific">Salimicrobium halophilum</name>
    <dbReference type="NCBI Taxonomy" id="86666"/>
    <lineage>
        <taxon>Bacteria</taxon>
        <taxon>Bacillati</taxon>
        <taxon>Bacillota</taxon>
        <taxon>Bacilli</taxon>
        <taxon>Bacillales</taxon>
        <taxon>Bacillaceae</taxon>
        <taxon>Salimicrobium</taxon>
    </lineage>
</organism>
<dbReference type="InterPro" id="IPR017853">
    <property type="entry name" value="GH"/>
</dbReference>
<dbReference type="InterPro" id="IPR006101">
    <property type="entry name" value="Glyco_hydro_2"/>
</dbReference>
<dbReference type="PANTHER" id="PTHR10066:SF67">
    <property type="entry name" value="BETA-GLUCURONIDASE"/>
    <property type="match status" value="1"/>
</dbReference>
<dbReference type="InterPro" id="IPR006103">
    <property type="entry name" value="Glyco_hydro_2_cat"/>
</dbReference>
<accession>A0A1G8RJF4</accession>
<keyword evidence="5 6" id="KW-0326">Glycosidase</keyword>
<dbReference type="RefSeq" id="WP_093192780.1">
    <property type="nucleotide sequence ID" value="NZ_FNEV01000002.1"/>
</dbReference>
<dbReference type="PROSITE" id="PS00719">
    <property type="entry name" value="GLYCOSYL_HYDROL_F2_1"/>
    <property type="match status" value="1"/>
</dbReference>
<dbReference type="PANTHER" id="PTHR10066">
    <property type="entry name" value="BETA-GLUCURONIDASE"/>
    <property type="match status" value="1"/>
</dbReference>
<evidence type="ECO:0000259" key="9">
    <source>
        <dbReference type="Pfam" id="PF02837"/>
    </source>
</evidence>
<dbReference type="InterPro" id="IPR008979">
    <property type="entry name" value="Galactose-bd-like_sf"/>
</dbReference>
<dbReference type="Gene3D" id="2.60.40.10">
    <property type="entry name" value="Immunoglobulins"/>
    <property type="match status" value="1"/>
</dbReference>
<evidence type="ECO:0000256" key="3">
    <source>
        <dbReference type="ARBA" id="ARBA00016205"/>
    </source>
</evidence>
<dbReference type="EC" id="3.2.1.31" evidence="2"/>
<evidence type="ECO:0000256" key="2">
    <source>
        <dbReference type="ARBA" id="ARBA00012761"/>
    </source>
</evidence>
<dbReference type="InterPro" id="IPR023232">
    <property type="entry name" value="Glyco_hydro_2_AS"/>
</dbReference>
<dbReference type="OrthoDB" id="9762066at2"/>
<dbReference type="FunFam" id="2.60.120.260:FF:000027">
    <property type="entry name" value="Beta-glucuronidase"/>
    <property type="match status" value="1"/>
</dbReference>
<proteinExistence type="inferred from homology"/>
<feature type="domain" description="Glycosyl hydrolases family 2 sugar binding" evidence="9">
    <location>
        <begin position="14"/>
        <end position="182"/>
    </location>
</feature>
<evidence type="ECO:0000256" key="1">
    <source>
        <dbReference type="ARBA" id="ARBA00007401"/>
    </source>
</evidence>
<dbReference type="InterPro" id="IPR006104">
    <property type="entry name" value="Glyco_hydro_2_N"/>
</dbReference>
<keyword evidence="11" id="KW-1185">Reference proteome</keyword>
<dbReference type="SUPFAM" id="SSF51445">
    <property type="entry name" value="(Trans)glycosidases"/>
    <property type="match status" value="1"/>
</dbReference>
<comment type="similarity">
    <text evidence="1 6">Belongs to the glycosyl hydrolase 2 family.</text>
</comment>
<evidence type="ECO:0000256" key="4">
    <source>
        <dbReference type="ARBA" id="ARBA00022801"/>
    </source>
</evidence>
<dbReference type="STRING" id="86666.SAMN04490247_1070"/>
<evidence type="ECO:0000259" key="7">
    <source>
        <dbReference type="Pfam" id="PF00703"/>
    </source>
</evidence>
<keyword evidence="4 6" id="KW-0378">Hydrolase</keyword>
<dbReference type="InterPro" id="IPR036156">
    <property type="entry name" value="Beta-gal/glucu_dom_sf"/>
</dbReference>
<dbReference type="NCBIfam" id="NF007538">
    <property type="entry name" value="PRK10150.1"/>
    <property type="match status" value="1"/>
</dbReference>
<evidence type="ECO:0000313" key="11">
    <source>
        <dbReference type="Proteomes" id="UP000199225"/>
    </source>
</evidence>
<evidence type="ECO:0000256" key="5">
    <source>
        <dbReference type="ARBA" id="ARBA00023295"/>
    </source>
</evidence>
<reference evidence="11" key="1">
    <citation type="submission" date="2016-10" db="EMBL/GenBank/DDBJ databases">
        <authorList>
            <person name="Varghese N."/>
            <person name="Submissions S."/>
        </authorList>
    </citation>
    <scope>NUCLEOTIDE SEQUENCE [LARGE SCALE GENOMIC DNA]</scope>
    <source>
        <strain evidence="11">DSM 4771</strain>
    </source>
</reference>
<dbReference type="SUPFAM" id="SSF49303">
    <property type="entry name" value="beta-Galactosidase/glucuronidase domain"/>
    <property type="match status" value="1"/>
</dbReference>
<evidence type="ECO:0000259" key="8">
    <source>
        <dbReference type="Pfam" id="PF02836"/>
    </source>
</evidence>
<dbReference type="Pfam" id="PF00703">
    <property type="entry name" value="Glyco_hydro_2"/>
    <property type="match status" value="1"/>
</dbReference>
<dbReference type="GO" id="GO:0019391">
    <property type="term" value="P:glucuronoside catabolic process"/>
    <property type="evidence" value="ECO:0007669"/>
    <property type="project" value="TreeGrafter"/>
</dbReference>
<dbReference type="Pfam" id="PF02837">
    <property type="entry name" value="Glyco_hydro_2_N"/>
    <property type="match status" value="1"/>
</dbReference>